<proteinExistence type="predicted"/>
<dbReference type="AlphaFoldDB" id="A0ABD3HVY3"/>
<reference evidence="1 2" key="1">
    <citation type="submission" date="2024-09" db="EMBL/GenBank/DDBJ databases">
        <title>Chromosome-scale assembly of Riccia sorocarpa.</title>
        <authorList>
            <person name="Paukszto L."/>
        </authorList>
    </citation>
    <scope>NUCLEOTIDE SEQUENCE [LARGE SCALE GENOMIC DNA]</scope>
    <source>
        <strain evidence="1">LP-2024</strain>
        <tissue evidence="1">Aerial parts of the thallus</tissue>
    </source>
</reference>
<comment type="caution">
    <text evidence="1">The sequence shown here is derived from an EMBL/GenBank/DDBJ whole genome shotgun (WGS) entry which is preliminary data.</text>
</comment>
<protein>
    <submittedName>
        <fullName evidence="1">Uncharacterized protein</fullName>
    </submittedName>
</protein>
<organism evidence="1 2">
    <name type="scientific">Riccia sorocarpa</name>
    <dbReference type="NCBI Taxonomy" id="122646"/>
    <lineage>
        <taxon>Eukaryota</taxon>
        <taxon>Viridiplantae</taxon>
        <taxon>Streptophyta</taxon>
        <taxon>Embryophyta</taxon>
        <taxon>Marchantiophyta</taxon>
        <taxon>Marchantiopsida</taxon>
        <taxon>Marchantiidae</taxon>
        <taxon>Marchantiales</taxon>
        <taxon>Ricciaceae</taxon>
        <taxon>Riccia</taxon>
    </lineage>
</organism>
<evidence type="ECO:0000313" key="1">
    <source>
        <dbReference type="EMBL" id="KAL3694467.1"/>
    </source>
</evidence>
<name>A0ABD3HVY3_9MARC</name>
<accession>A0ABD3HVY3</accession>
<keyword evidence="2" id="KW-1185">Reference proteome</keyword>
<sequence>MYRFARISWQFRIRIGCSFARLYDYNLATRDVLLVDDSVKKNSTNSPFSAIHPPSYTPWTEEHAPHRDQFLCGTLLPWLHAWRQSTIPTPPYVHAHYCELGAQDPIKGLRAYWGDLITPELSGLLFGDAILADRAIARSLFIGDCQRQMYP</sequence>
<gene>
    <name evidence="1" type="ORF">R1sor_008118</name>
</gene>
<dbReference type="Proteomes" id="UP001633002">
    <property type="component" value="Unassembled WGS sequence"/>
</dbReference>
<dbReference type="EMBL" id="JBJQOH010000003">
    <property type="protein sequence ID" value="KAL3694467.1"/>
    <property type="molecule type" value="Genomic_DNA"/>
</dbReference>
<evidence type="ECO:0000313" key="2">
    <source>
        <dbReference type="Proteomes" id="UP001633002"/>
    </source>
</evidence>